<proteinExistence type="inferred from homology"/>
<dbReference type="GO" id="GO:0002188">
    <property type="term" value="P:translation reinitiation"/>
    <property type="evidence" value="ECO:0000318"/>
    <property type="project" value="GO_Central"/>
</dbReference>
<dbReference type="InterPro" id="IPR036877">
    <property type="entry name" value="SUI1_dom_sf"/>
</dbReference>
<dbReference type="InterPro" id="IPR050318">
    <property type="entry name" value="DENR/SUI1_TIF"/>
</dbReference>
<gene>
    <name evidence="5" type="ORF">TRIADDRAFT_52695</name>
</gene>
<dbReference type="OMA" id="TEYCECM"/>
<dbReference type="HOGENOM" id="CLU_073511_1_0_1"/>
<accession>B3RJV8</accession>
<dbReference type="RefSeq" id="XP_002109054.1">
    <property type="nucleotide sequence ID" value="XM_002109018.1"/>
</dbReference>
<dbReference type="SUPFAM" id="SSF55159">
    <property type="entry name" value="eIF1-like"/>
    <property type="match status" value="1"/>
</dbReference>
<dbReference type="PANTHER" id="PTHR12789:SF0">
    <property type="entry name" value="DENSITY-REGULATED PROTEIN"/>
    <property type="match status" value="1"/>
</dbReference>
<dbReference type="PANTHER" id="PTHR12789">
    <property type="entry name" value="DENSITY-REGULATED PROTEIN HOMOLOG"/>
    <property type="match status" value="1"/>
</dbReference>
<dbReference type="CDD" id="cd11607">
    <property type="entry name" value="DENR_C"/>
    <property type="match status" value="1"/>
</dbReference>
<comment type="similarity">
    <text evidence="1 2">Belongs to the DENR family.</text>
</comment>
<dbReference type="FunFam" id="3.30.780.10:FF:000004">
    <property type="entry name" value="density-regulated protein-like"/>
    <property type="match status" value="1"/>
</dbReference>
<feature type="region of interest" description="Disordered" evidence="3">
    <location>
        <begin position="34"/>
        <end position="58"/>
    </location>
</feature>
<dbReference type="OrthoDB" id="277199at2759"/>
<dbReference type="STRING" id="10228.B3RJV8"/>
<dbReference type="PhylomeDB" id="B3RJV8"/>
<name>B3RJV8_TRIAD</name>
<dbReference type="AlphaFoldDB" id="B3RJV8"/>
<dbReference type="InterPro" id="IPR001950">
    <property type="entry name" value="SUI1"/>
</dbReference>
<dbReference type="InterPro" id="IPR046447">
    <property type="entry name" value="DENR_C"/>
</dbReference>
<dbReference type="eggNOG" id="KOG3239">
    <property type="taxonomic scope" value="Eukaryota"/>
</dbReference>
<evidence type="ECO:0000313" key="5">
    <source>
        <dbReference type="EMBL" id="EDV29852.1"/>
    </source>
</evidence>
<evidence type="ECO:0000256" key="1">
    <source>
        <dbReference type="ARBA" id="ARBA00007514"/>
    </source>
</evidence>
<dbReference type="CTD" id="6749546"/>
<dbReference type="Pfam" id="PF01253">
    <property type="entry name" value="SUI1"/>
    <property type="match status" value="1"/>
</dbReference>
<dbReference type="GO" id="GO:0001731">
    <property type="term" value="P:formation of translation preinitiation complex"/>
    <property type="evidence" value="ECO:0000318"/>
    <property type="project" value="GO_Central"/>
</dbReference>
<dbReference type="EMBL" id="DS985241">
    <property type="protein sequence ID" value="EDV29852.1"/>
    <property type="molecule type" value="Genomic_DNA"/>
</dbReference>
<evidence type="ECO:0000256" key="2">
    <source>
        <dbReference type="RuleBase" id="RU361273"/>
    </source>
</evidence>
<reference evidence="5 6" key="1">
    <citation type="journal article" date="2008" name="Nature">
        <title>The Trichoplax genome and the nature of placozoans.</title>
        <authorList>
            <person name="Srivastava M."/>
            <person name="Begovic E."/>
            <person name="Chapman J."/>
            <person name="Putnam N.H."/>
            <person name="Hellsten U."/>
            <person name="Kawashima T."/>
            <person name="Kuo A."/>
            <person name="Mitros T."/>
            <person name="Salamov A."/>
            <person name="Carpenter M.L."/>
            <person name="Signorovitch A.Y."/>
            <person name="Moreno M.A."/>
            <person name="Kamm K."/>
            <person name="Grimwood J."/>
            <person name="Schmutz J."/>
            <person name="Shapiro H."/>
            <person name="Grigoriev I.V."/>
            <person name="Buss L.W."/>
            <person name="Schierwater B."/>
            <person name="Dellaporta S.L."/>
            <person name="Rokhsar D.S."/>
        </authorList>
    </citation>
    <scope>NUCLEOTIDE SEQUENCE [LARGE SCALE GENOMIC DNA]</scope>
    <source>
        <strain evidence="5 6">Grell-BS-1999</strain>
    </source>
</reference>
<dbReference type="NCBIfam" id="TIGR01159">
    <property type="entry name" value="DRP1"/>
    <property type="match status" value="1"/>
</dbReference>
<evidence type="ECO:0000256" key="3">
    <source>
        <dbReference type="SAM" id="MobiDB-lite"/>
    </source>
</evidence>
<dbReference type="InParanoid" id="B3RJV8"/>
<evidence type="ECO:0000313" key="6">
    <source>
        <dbReference type="Proteomes" id="UP000009022"/>
    </source>
</evidence>
<dbReference type="KEGG" id="tad:TRIADDRAFT_52695"/>
<dbReference type="Gene3D" id="3.30.780.10">
    <property type="entry name" value="SUI1-like domain"/>
    <property type="match status" value="1"/>
</dbReference>
<dbReference type="GeneID" id="6749546"/>
<dbReference type="InterPro" id="IPR005873">
    <property type="entry name" value="DENR_eukaryotes"/>
</dbReference>
<protein>
    <recommendedName>
        <fullName evidence="2">Density-regulated protein</fullName>
    </recommendedName>
</protein>
<dbReference type="FunCoup" id="B3RJV8">
    <property type="interactions" value="2032"/>
</dbReference>
<dbReference type="PROSITE" id="PS50296">
    <property type="entry name" value="SUI1"/>
    <property type="match status" value="1"/>
</dbReference>
<keyword evidence="6" id="KW-1185">Reference proteome</keyword>
<sequence length="142" mass="15766">MATSVEESQNTTLSYPLEVHYCGVNDQLQSADIADSKKRQTRGGKAIRNKKKPSGPKQVTIALAQRSKKKYVTIVVGLKTFEIDLKKASKYFAQKFSCGSSVTGDDEIVVQGDVTDNIIDIIQKKWPEIDDDSITDLGEQKR</sequence>
<feature type="compositionally biased region" description="Basic residues" evidence="3">
    <location>
        <begin position="39"/>
        <end position="54"/>
    </location>
</feature>
<evidence type="ECO:0000259" key="4">
    <source>
        <dbReference type="PROSITE" id="PS50296"/>
    </source>
</evidence>
<organism evidence="5 6">
    <name type="scientific">Trichoplax adhaerens</name>
    <name type="common">Trichoplax reptans</name>
    <dbReference type="NCBI Taxonomy" id="10228"/>
    <lineage>
        <taxon>Eukaryota</taxon>
        <taxon>Metazoa</taxon>
        <taxon>Placozoa</taxon>
        <taxon>Uniplacotomia</taxon>
        <taxon>Trichoplacea</taxon>
        <taxon>Trichoplacidae</taxon>
        <taxon>Trichoplax</taxon>
    </lineage>
</organism>
<feature type="domain" description="SUI1" evidence="4">
    <location>
        <begin position="59"/>
        <end position="126"/>
    </location>
</feature>
<dbReference type="Proteomes" id="UP000009022">
    <property type="component" value="Unassembled WGS sequence"/>
</dbReference>
<dbReference type="GO" id="GO:0003743">
    <property type="term" value="F:translation initiation factor activity"/>
    <property type="evidence" value="ECO:0007669"/>
    <property type="project" value="InterPro"/>
</dbReference>